<feature type="compositionally biased region" description="Acidic residues" evidence="7">
    <location>
        <begin position="39"/>
        <end position="70"/>
    </location>
</feature>
<evidence type="ECO:0000256" key="1">
    <source>
        <dbReference type="ARBA" id="ARBA00002212"/>
    </source>
</evidence>
<evidence type="ECO:0000256" key="4">
    <source>
        <dbReference type="ARBA" id="ARBA00023186"/>
    </source>
</evidence>
<sequence>MADQNGSATLQENGGAANPTSDPKGKGKAVEPETHEVNMEGEDSSSEEEVDDNEPVVDEPDDDNMEEIDTENIISDGRRTRGRKIDFAKAAEEHPEEDEESEDDGDFVAPDDEMEE</sequence>
<feature type="compositionally biased region" description="Acidic residues" evidence="7">
    <location>
        <begin position="94"/>
        <end position="116"/>
    </location>
</feature>
<evidence type="ECO:0000256" key="7">
    <source>
        <dbReference type="SAM" id="MobiDB-lite"/>
    </source>
</evidence>
<comment type="subcellular location">
    <subcellularLocation>
        <location evidence="2">Nucleus</location>
    </subcellularLocation>
</comment>
<keyword evidence="4" id="KW-0143">Chaperone</keyword>
<dbReference type="GO" id="GO:0005634">
    <property type="term" value="C:nucleus"/>
    <property type="evidence" value="ECO:0007669"/>
    <property type="project" value="UniProtKB-SubCell"/>
</dbReference>
<feature type="region of interest" description="Disordered" evidence="7">
    <location>
        <begin position="1"/>
        <end position="116"/>
    </location>
</feature>
<keyword evidence="10" id="KW-1185">Reference proteome</keyword>
<feature type="domain" description="Histone chaperone" evidence="8">
    <location>
        <begin position="59"/>
        <end position="96"/>
    </location>
</feature>
<dbReference type="AlphaFoldDB" id="A0A559M423"/>
<feature type="compositionally biased region" description="Basic and acidic residues" evidence="7">
    <location>
        <begin position="23"/>
        <end position="38"/>
    </location>
</feature>
<organism evidence="9 10">
    <name type="scientific">Lachnellula willkommii</name>
    <dbReference type="NCBI Taxonomy" id="215461"/>
    <lineage>
        <taxon>Eukaryota</taxon>
        <taxon>Fungi</taxon>
        <taxon>Dikarya</taxon>
        <taxon>Ascomycota</taxon>
        <taxon>Pezizomycotina</taxon>
        <taxon>Leotiomycetes</taxon>
        <taxon>Helotiales</taxon>
        <taxon>Lachnaceae</taxon>
        <taxon>Lachnellula</taxon>
    </lineage>
</organism>
<dbReference type="InterPro" id="IPR019098">
    <property type="entry name" value="Histone_chaperone_domain_CHZ"/>
</dbReference>
<comment type="function">
    <text evidence="1">Forms a chaperone-bound H2A.Z-H2B complex that acts as a source for SWR1 complex-dependent H2A to H2A.Z histone replacement in chromatin.</text>
</comment>
<evidence type="ECO:0000256" key="2">
    <source>
        <dbReference type="ARBA" id="ARBA00004123"/>
    </source>
</evidence>
<gene>
    <name evidence="9" type="primary">CHZ1</name>
    <name evidence="9" type="ORF">LAWI1_G004298</name>
</gene>
<dbReference type="Proteomes" id="UP000315522">
    <property type="component" value="Unassembled WGS sequence"/>
</dbReference>
<name>A0A559M423_9HELO</name>
<dbReference type="SMART" id="SM01082">
    <property type="entry name" value="CHZ"/>
    <property type="match status" value="1"/>
</dbReference>
<evidence type="ECO:0000313" key="9">
    <source>
        <dbReference type="EMBL" id="TVY87676.1"/>
    </source>
</evidence>
<protein>
    <submittedName>
        <fullName evidence="9">Histone H2A.Z-specific chaperone</fullName>
    </submittedName>
</protein>
<feature type="compositionally biased region" description="Polar residues" evidence="7">
    <location>
        <begin position="1"/>
        <end position="12"/>
    </location>
</feature>
<feature type="compositionally biased region" description="Basic and acidic residues" evidence="7">
    <location>
        <begin position="76"/>
        <end position="93"/>
    </location>
</feature>
<accession>A0A559M423</accession>
<evidence type="ECO:0000256" key="5">
    <source>
        <dbReference type="ARBA" id="ARBA00023242"/>
    </source>
</evidence>
<comment type="subunit">
    <text evidence="6">Forms a heterotrimer with H2A.Z-H2B, stabilizing the association of the histone dimer. Also, with a lower affinity, forms a heterotrimer with H2A-H2B.</text>
</comment>
<evidence type="ECO:0000313" key="10">
    <source>
        <dbReference type="Proteomes" id="UP000315522"/>
    </source>
</evidence>
<dbReference type="Pfam" id="PF09649">
    <property type="entry name" value="CHZ"/>
    <property type="match status" value="1"/>
</dbReference>
<comment type="similarity">
    <text evidence="3">Belongs to the CHZ1 family.</text>
</comment>
<evidence type="ECO:0000256" key="3">
    <source>
        <dbReference type="ARBA" id="ARBA00008057"/>
    </source>
</evidence>
<evidence type="ECO:0000259" key="8">
    <source>
        <dbReference type="SMART" id="SM01082"/>
    </source>
</evidence>
<keyword evidence="5" id="KW-0539">Nucleus</keyword>
<reference evidence="9 10" key="1">
    <citation type="submission" date="2018-05" db="EMBL/GenBank/DDBJ databases">
        <title>Genome sequencing and assembly of the regulated plant pathogen Lachnellula willkommii and related sister species for the development of diagnostic species identification markers.</title>
        <authorList>
            <person name="Giroux E."/>
            <person name="Bilodeau G."/>
        </authorList>
    </citation>
    <scope>NUCLEOTIDE SEQUENCE [LARGE SCALE GENOMIC DNA]</scope>
    <source>
        <strain evidence="9 10">CBS 172.35</strain>
    </source>
</reference>
<comment type="caution">
    <text evidence="9">The sequence shown here is derived from an EMBL/GenBank/DDBJ whole genome shotgun (WGS) entry which is preliminary data.</text>
</comment>
<proteinExistence type="inferred from homology"/>
<dbReference type="EMBL" id="QGML01002233">
    <property type="protein sequence ID" value="TVY87676.1"/>
    <property type="molecule type" value="Genomic_DNA"/>
</dbReference>
<evidence type="ECO:0000256" key="6">
    <source>
        <dbReference type="ARBA" id="ARBA00025877"/>
    </source>
</evidence>